<comment type="caution">
    <text evidence="2">The sequence shown here is derived from an EMBL/GenBank/DDBJ whole genome shotgun (WGS) entry which is preliminary data.</text>
</comment>
<evidence type="ECO:0000313" key="3">
    <source>
        <dbReference type="Proteomes" id="UP000821853"/>
    </source>
</evidence>
<dbReference type="PANTHER" id="PTHR22639">
    <property type="entry name" value="GAG-RELATED PROTEIN"/>
    <property type="match status" value="1"/>
</dbReference>
<accession>A0A9J6FFM7</accession>
<feature type="compositionally biased region" description="Basic and acidic residues" evidence="1">
    <location>
        <begin position="337"/>
        <end position="349"/>
    </location>
</feature>
<feature type="region of interest" description="Disordered" evidence="1">
    <location>
        <begin position="1"/>
        <end position="25"/>
    </location>
</feature>
<proteinExistence type="predicted"/>
<reference evidence="2 3" key="1">
    <citation type="journal article" date="2020" name="Cell">
        <title>Large-Scale Comparative Analyses of Tick Genomes Elucidate Their Genetic Diversity and Vector Capacities.</title>
        <authorList>
            <consortium name="Tick Genome and Microbiome Consortium (TIGMIC)"/>
            <person name="Jia N."/>
            <person name="Wang J."/>
            <person name="Shi W."/>
            <person name="Du L."/>
            <person name="Sun Y."/>
            <person name="Zhan W."/>
            <person name="Jiang J.F."/>
            <person name="Wang Q."/>
            <person name="Zhang B."/>
            <person name="Ji P."/>
            <person name="Bell-Sakyi L."/>
            <person name="Cui X.M."/>
            <person name="Yuan T.T."/>
            <person name="Jiang B.G."/>
            <person name="Yang W.F."/>
            <person name="Lam T.T."/>
            <person name="Chang Q.C."/>
            <person name="Ding S.J."/>
            <person name="Wang X.J."/>
            <person name="Zhu J.G."/>
            <person name="Ruan X.D."/>
            <person name="Zhao L."/>
            <person name="Wei J.T."/>
            <person name="Ye R.Z."/>
            <person name="Que T.C."/>
            <person name="Du C.H."/>
            <person name="Zhou Y.H."/>
            <person name="Cheng J.X."/>
            <person name="Dai P.F."/>
            <person name="Guo W.B."/>
            <person name="Han X.H."/>
            <person name="Huang E.J."/>
            <person name="Li L.F."/>
            <person name="Wei W."/>
            <person name="Gao Y.C."/>
            <person name="Liu J.Z."/>
            <person name="Shao H.Z."/>
            <person name="Wang X."/>
            <person name="Wang C.C."/>
            <person name="Yang T.C."/>
            <person name="Huo Q.B."/>
            <person name="Li W."/>
            <person name="Chen H.Y."/>
            <person name="Chen S.E."/>
            <person name="Zhou L.G."/>
            <person name="Ni X.B."/>
            <person name="Tian J.H."/>
            <person name="Sheng Y."/>
            <person name="Liu T."/>
            <person name="Pan Y.S."/>
            <person name="Xia L.Y."/>
            <person name="Li J."/>
            <person name="Zhao F."/>
            <person name="Cao W.C."/>
        </authorList>
    </citation>
    <scope>NUCLEOTIDE SEQUENCE [LARGE SCALE GENOMIC DNA]</scope>
    <source>
        <strain evidence="2">HaeL-2018</strain>
    </source>
</reference>
<dbReference type="PANTHER" id="PTHR22639:SF3">
    <property type="entry name" value="ZINC FINGER CCHC DOMAIN-CONTAINING PROTEIN 3"/>
    <property type="match status" value="1"/>
</dbReference>
<feature type="compositionally biased region" description="Basic and acidic residues" evidence="1">
    <location>
        <begin position="307"/>
        <end position="318"/>
    </location>
</feature>
<dbReference type="OMA" id="AYGHHET"/>
<dbReference type="GO" id="GO:0003690">
    <property type="term" value="F:double-stranded DNA binding"/>
    <property type="evidence" value="ECO:0007669"/>
    <property type="project" value="InterPro"/>
</dbReference>
<sequence>MSRESSPRVGDALASDRFPRDPPAPSASAAYLTLLPPLPTGKMSENSLFLHGDPSARPFRVEDFASTLRDITDLQKIECLGPFQFNHVWMVTFTSEADMEELAARTEITVKGRRCLVINPNRREIAVRVHWVPPKVPDELLIRQFERFGRVQRVVREGWQKSGLTHMTGTTRIFHVIPSTPTSLEAIPHQATLNGCPILIEVPGRPSLCLRCYHTGHYRKSCSTPWCRACRAYGHHETNCTQSYASRAKQRAPARNLEEYMDADDMAAMMSTEGPEAAAHPPTPLQASPHVPSPPVNTDVPAQEAGQLHEAEGKREEKSEDNEPSGLRPSVSSEPNAHAERGNGNETHRPPPLAAGITADRSVGTKGTEENASSVDDVRPLPPEATGRQKEPQRGRPNNRKQVAPSQTPCKEKEGDASDAGRE</sequence>
<protein>
    <recommendedName>
        <fullName evidence="4">CCHC-type domain-containing protein</fullName>
    </recommendedName>
</protein>
<evidence type="ECO:0000313" key="2">
    <source>
        <dbReference type="EMBL" id="KAH9361152.1"/>
    </source>
</evidence>
<dbReference type="GO" id="GO:0008270">
    <property type="term" value="F:zinc ion binding"/>
    <property type="evidence" value="ECO:0007669"/>
    <property type="project" value="InterPro"/>
</dbReference>
<feature type="region of interest" description="Disordered" evidence="1">
    <location>
        <begin position="273"/>
        <end position="423"/>
    </location>
</feature>
<dbReference type="AlphaFoldDB" id="A0A9J6FFM7"/>
<dbReference type="GO" id="GO:0003723">
    <property type="term" value="F:RNA binding"/>
    <property type="evidence" value="ECO:0007669"/>
    <property type="project" value="InterPro"/>
</dbReference>
<dbReference type="Proteomes" id="UP000821853">
    <property type="component" value="Chromosome 1"/>
</dbReference>
<name>A0A9J6FFM7_HAELO</name>
<gene>
    <name evidence="2" type="ORF">HPB48_003014</name>
</gene>
<feature type="compositionally biased region" description="Basic and acidic residues" evidence="1">
    <location>
        <begin position="410"/>
        <end position="423"/>
    </location>
</feature>
<dbReference type="InterPro" id="IPR042509">
    <property type="entry name" value="ZCCHC3"/>
</dbReference>
<dbReference type="EMBL" id="JABSTR010000001">
    <property type="protein sequence ID" value="KAH9361152.1"/>
    <property type="molecule type" value="Genomic_DNA"/>
</dbReference>
<evidence type="ECO:0000256" key="1">
    <source>
        <dbReference type="SAM" id="MobiDB-lite"/>
    </source>
</evidence>
<dbReference type="VEuPathDB" id="VectorBase:HLOH_062287"/>
<organism evidence="2 3">
    <name type="scientific">Haemaphysalis longicornis</name>
    <name type="common">Bush tick</name>
    <dbReference type="NCBI Taxonomy" id="44386"/>
    <lineage>
        <taxon>Eukaryota</taxon>
        <taxon>Metazoa</taxon>
        <taxon>Ecdysozoa</taxon>
        <taxon>Arthropoda</taxon>
        <taxon>Chelicerata</taxon>
        <taxon>Arachnida</taxon>
        <taxon>Acari</taxon>
        <taxon>Parasitiformes</taxon>
        <taxon>Ixodida</taxon>
        <taxon>Ixodoidea</taxon>
        <taxon>Ixodidae</taxon>
        <taxon>Haemaphysalinae</taxon>
        <taxon>Haemaphysalis</taxon>
    </lineage>
</organism>
<dbReference type="OrthoDB" id="6494660at2759"/>
<dbReference type="SUPFAM" id="SSF57756">
    <property type="entry name" value="Retrovirus zinc finger-like domains"/>
    <property type="match status" value="1"/>
</dbReference>
<dbReference type="InterPro" id="IPR036875">
    <property type="entry name" value="Znf_CCHC_sf"/>
</dbReference>
<feature type="compositionally biased region" description="Polar residues" evidence="1">
    <location>
        <begin position="400"/>
        <end position="409"/>
    </location>
</feature>
<evidence type="ECO:0008006" key="4">
    <source>
        <dbReference type="Google" id="ProtNLM"/>
    </source>
</evidence>
<keyword evidence="3" id="KW-1185">Reference proteome</keyword>
<dbReference type="GO" id="GO:0002218">
    <property type="term" value="P:activation of innate immune response"/>
    <property type="evidence" value="ECO:0007669"/>
    <property type="project" value="InterPro"/>
</dbReference>